<organism evidence="2 3">
    <name type="scientific">Brachionus plicatilis</name>
    <name type="common">Marine rotifer</name>
    <name type="synonym">Brachionus muelleri</name>
    <dbReference type="NCBI Taxonomy" id="10195"/>
    <lineage>
        <taxon>Eukaryota</taxon>
        <taxon>Metazoa</taxon>
        <taxon>Spiralia</taxon>
        <taxon>Gnathifera</taxon>
        <taxon>Rotifera</taxon>
        <taxon>Eurotatoria</taxon>
        <taxon>Monogononta</taxon>
        <taxon>Pseudotrocha</taxon>
        <taxon>Ploima</taxon>
        <taxon>Brachionidae</taxon>
        <taxon>Brachionus</taxon>
    </lineage>
</organism>
<dbReference type="InterPro" id="IPR008906">
    <property type="entry name" value="HATC_C_dom"/>
</dbReference>
<dbReference type="EMBL" id="REGN01005464">
    <property type="protein sequence ID" value="RNA13260.1"/>
    <property type="molecule type" value="Genomic_DNA"/>
</dbReference>
<reference evidence="2 3" key="1">
    <citation type="journal article" date="2018" name="Sci. Rep.">
        <title>Genomic signatures of local adaptation to the degree of environmental predictability in rotifers.</title>
        <authorList>
            <person name="Franch-Gras L."/>
            <person name="Hahn C."/>
            <person name="Garcia-Roger E.M."/>
            <person name="Carmona M.J."/>
            <person name="Serra M."/>
            <person name="Gomez A."/>
        </authorList>
    </citation>
    <scope>NUCLEOTIDE SEQUENCE [LARGE SCALE GENOMIC DNA]</scope>
    <source>
        <strain evidence="2">HYR1</strain>
    </source>
</reference>
<proteinExistence type="predicted"/>
<name>A0A3M7QPJ8_BRAPC</name>
<keyword evidence="3" id="KW-1185">Reference proteome</keyword>
<dbReference type="AlphaFoldDB" id="A0A3M7QPJ8"/>
<evidence type="ECO:0000259" key="1">
    <source>
        <dbReference type="Pfam" id="PF05699"/>
    </source>
</evidence>
<evidence type="ECO:0000313" key="2">
    <source>
        <dbReference type="EMBL" id="RNA13260.1"/>
    </source>
</evidence>
<gene>
    <name evidence="2" type="ORF">BpHYR1_050450</name>
</gene>
<feature type="domain" description="HAT C-terminal dimerisation" evidence="1">
    <location>
        <begin position="22"/>
        <end position="86"/>
    </location>
</feature>
<dbReference type="Proteomes" id="UP000276133">
    <property type="component" value="Unassembled WGS sequence"/>
</dbReference>
<dbReference type="SUPFAM" id="SSF53098">
    <property type="entry name" value="Ribonuclease H-like"/>
    <property type="match status" value="1"/>
</dbReference>
<comment type="caution">
    <text evidence="2">The sequence shown here is derived from an EMBL/GenBank/DDBJ whole genome shotgun (WGS) entry which is preliminary data.</text>
</comment>
<accession>A0A3M7QPJ8</accession>
<dbReference type="OrthoDB" id="3139052at2759"/>
<dbReference type="Pfam" id="PF05699">
    <property type="entry name" value="Dimer_Tnp_hAT"/>
    <property type="match status" value="1"/>
</dbReference>
<dbReference type="InterPro" id="IPR012337">
    <property type="entry name" value="RNaseH-like_sf"/>
</dbReference>
<protein>
    <recommendedName>
        <fullName evidence="1">HAT C-terminal dimerisation domain-containing protein</fullName>
    </recommendedName>
</protein>
<sequence length="90" mass="10391">MSIKRSSLNSDKGDNEFNDKIKKEIDCFRVLINNVRPSSTVSFWRENIKKIPLLYDMALRLLSIQATSADAERYFSAVTRLSNKSQKSFN</sequence>
<dbReference type="GO" id="GO:0046983">
    <property type="term" value="F:protein dimerization activity"/>
    <property type="evidence" value="ECO:0007669"/>
    <property type="project" value="InterPro"/>
</dbReference>
<evidence type="ECO:0000313" key="3">
    <source>
        <dbReference type="Proteomes" id="UP000276133"/>
    </source>
</evidence>